<dbReference type="EMBL" id="BLXT01002863">
    <property type="protein sequence ID" value="GFN98830.1"/>
    <property type="molecule type" value="Genomic_DNA"/>
</dbReference>
<keyword evidence="3" id="KW-1185">Reference proteome</keyword>
<accession>A0AAV3ZWB6</accession>
<protein>
    <submittedName>
        <fullName evidence="2">Uncharacterized protein</fullName>
    </submittedName>
</protein>
<organism evidence="2 3">
    <name type="scientific">Plakobranchus ocellatus</name>
    <dbReference type="NCBI Taxonomy" id="259542"/>
    <lineage>
        <taxon>Eukaryota</taxon>
        <taxon>Metazoa</taxon>
        <taxon>Spiralia</taxon>
        <taxon>Lophotrochozoa</taxon>
        <taxon>Mollusca</taxon>
        <taxon>Gastropoda</taxon>
        <taxon>Heterobranchia</taxon>
        <taxon>Euthyneura</taxon>
        <taxon>Panpulmonata</taxon>
        <taxon>Sacoglossa</taxon>
        <taxon>Placobranchoidea</taxon>
        <taxon>Plakobranchidae</taxon>
        <taxon>Plakobranchus</taxon>
    </lineage>
</organism>
<evidence type="ECO:0000313" key="3">
    <source>
        <dbReference type="Proteomes" id="UP000735302"/>
    </source>
</evidence>
<proteinExistence type="predicted"/>
<gene>
    <name evidence="2" type="ORF">PoB_002533600</name>
</gene>
<sequence length="133" mass="14988">MHTNITCLSKAAASQQQGDLRSFVKPRRRGRSSNPRSKAPCRSQDGFASIVSPTPTLTCVEKISCQENALVCRSVRSEVKRHWREIVSPVPCATILGLVARRKYNRRKSRSLRVHIWLNDDVMRMGSPMNAVV</sequence>
<feature type="region of interest" description="Disordered" evidence="1">
    <location>
        <begin position="25"/>
        <end position="45"/>
    </location>
</feature>
<dbReference type="Proteomes" id="UP000735302">
    <property type="component" value="Unassembled WGS sequence"/>
</dbReference>
<reference evidence="2 3" key="1">
    <citation type="journal article" date="2021" name="Elife">
        <title>Chloroplast acquisition without the gene transfer in kleptoplastic sea slugs, Plakobranchus ocellatus.</title>
        <authorList>
            <person name="Maeda T."/>
            <person name="Takahashi S."/>
            <person name="Yoshida T."/>
            <person name="Shimamura S."/>
            <person name="Takaki Y."/>
            <person name="Nagai Y."/>
            <person name="Toyoda A."/>
            <person name="Suzuki Y."/>
            <person name="Arimoto A."/>
            <person name="Ishii H."/>
            <person name="Satoh N."/>
            <person name="Nishiyama T."/>
            <person name="Hasebe M."/>
            <person name="Maruyama T."/>
            <person name="Minagawa J."/>
            <person name="Obokata J."/>
            <person name="Shigenobu S."/>
        </authorList>
    </citation>
    <scope>NUCLEOTIDE SEQUENCE [LARGE SCALE GENOMIC DNA]</scope>
</reference>
<dbReference type="AlphaFoldDB" id="A0AAV3ZWB6"/>
<evidence type="ECO:0000313" key="2">
    <source>
        <dbReference type="EMBL" id="GFN98830.1"/>
    </source>
</evidence>
<evidence type="ECO:0000256" key="1">
    <source>
        <dbReference type="SAM" id="MobiDB-lite"/>
    </source>
</evidence>
<comment type="caution">
    <text evidence="2">The sequence shown here is derived from an EMBL/GenBank/DDBJ whole genome shotgun (WGS) entry which is preliminary data.</text>
</comment>
<name>A0AAV3ZWB6_9GAST</name>